<reference evidence="2 3" key="1">
    <citation type="submission" date="2019-05" db="EMBL/GenBank/DDBJ databases">
        <title>Emergence of the Ug99 lineage of the wheat stem rust pathogen through somatic hybridization.</title>
        <authorList>
            <person name="Li F."/>
            <person name="Upadhyaya N.M."/>
            <person name="Sperschneider J."/>
            <person name="Matny O."/>
            <person name="Nguyen-Phuc H."/>
            <person name="Mago R."/>
            <person name="Raley C."/>
            <person name="Miller M.E."/>
            <person name="Silverstein K.A.T."/>
            <person name="Henningsen E."/>
            <person name="Hirsch C.D."/>
            <person name="Visser B."/>
            <person name="Pretorius Z.A."/>
            <person name="Steffenson B.J."/>
            <person name="Schwessinger B."/>
            <person name="Dodds P.N."/>
            <person name="Figueroa M."/>
        </authorList>
    </citation>
    <scope>NUCLEOTIDE SEQUENCE [LARGE SCALE GENOMIC DNA]</scope>
    <source>
        <strain evidence="2 3">Ug99</strain>
    </source>
</reference>
<sequence>MGPEDYSTYLDGVDQITNWLDDQPSDNDALASESRSVSVVNTAANTQQEEPNSEDKGKNKSEDFKVSIEYKLYVALKKPKPTTTRAGRKAVASETNDKYSKLVSKPNKLSFTWNASNTNLDVFKEAMLEILRALEPSQVFGLAEKQEKAKNLCWYAIIPYGGQFVEKNQTMLDNSKIFLKFLEVAEGKGEAKIHLVQNDPKAIAERDKALKQLSEQEKANDEDEAPSSEPTAGASLNKKIIDNMWLIRATHMPKEDLTGSMELPVMVDPADSRRFIALKVTVHNPPKSPAFRFQTKAGFNGTAARVRDLEESDRPGIPNGSSSPTRPPENIVNSSSNSAATGLNSGSTNHINLSPIQMGMGGFPPQMGWPPSPWGWGPHPNFFQAYTGMPNILANGTVPSASPSNFILAHNHHLGGVSPNTEPVSSPAPSDESTDIKDYLTFCHSRS</sequence>
<organism evidence="2 3">
    <name type="scientific">Puccinia graminis f. sp. tritici</name>
    <dbReference type="NCBI Taxonomy" id="56615"/>
    <lineage>
        <taxon>Eukaryota</taxon>
        <taxon>Fungi</taxon>
        <taxon>Dikarya</taxon>
        <taxon>Basidiomycota</taxon>
        <taxon>Pucciniomycotina</taxon>
        <taxon>Pucciniomycetes</taxon>
        <taxon>Pucciniales</taxon>
        <taxon>Pucciniaceae</taxon>
        <taxon>Puccinia</taxon>
    </lineage>
</organism>
<dbReference type="EMBL" id="VDEP01000078">
    <property type="protein sequence ID" value="KAA1132627.1"/>
    <property type="molecule type" value="Genomic_DNA"/>
</dbReference>
<feature type="region of interest" description="Disordered" evidence="1">
    <location>
        <begin position="308"/>
        <end position="354"/>
    </location>
</feature>
<feature type="region of interest" description="Disordered" evidence="1">
    <location>
        <begin position="18"/>
        <end position="61"/>
    </location>
</feature>
<protein>
    <submittedName>
        <fullName evidence="2">Uncharacterized protein</fullName>
    </submittedName>
</protein>
<feature type="compositionally biased region" description="Polar residues" evidence="1">
    <location>
        <begin position="33"/>
        <end position="50"/>
    </location>
</feature>
<proteinExistence type="predicted"/>
<evidence type="ECO:0000256" key="1">
    <source>
        <dbReference type="SAM" id="MobiDB-lite"/>
    </source>
</evidence>
<dbReference type="Proteomes" id="UP000325313">
    <property type="component" value="Unassembled WGS sequence"/>
</dbReference>
<feature type="region of interest" description="Disordered" evidence="1">
    <location>
        <begin position="213"/>
        <end position="234"/>
    </location>
</feature>
<accession>A0A5B0S479</accession>
<feature type="compositionally biased region" description="Polar residues" evidence="1">
    <location>
        <begin position="331"/>
        <end position="354"/>
    </location>
</feature>
<dbReference type="AlphaFoldDB" id="A0A5B0S479"/>
<name>A0A5B0S479_PUCGR</name>
<gene>
    <name evidence="2" type="ORF">PGTUg99_016735</name>
</gene>
<comment type="caution">
    <text evidence="2">The sequence shown here is derived from an EMBL/GenBank/DDBJ whole genome shotgun (WGS) entry which is preliminary data.</text>
</comment>
<evidence type="ECO:0000313" key="3">
    <source>
        <dbReference type="Proteomes" id="UP000325313"/>
    </source>
</evidence>
<evidence type="ECO:0000313" key="2">
    <source>
        <dbReference type="EMBL" id="KAA1132627.1"/>
    </source>
</evidence>